<dbReference type="HOGENOM" id="CLU_2174893_0_0_1"/>
<dbReference type="AlphaFoldDB" id="J3MIX8"/>
<feature type="compositionally biased region" description="Basic and acidic residues" evidence="1">
    <location>
        <begin position="43"/>
        <end position="52"/>
    </location>
</feature>
<feature type="compositionally biased region" description="Gly residues" evidence="1">
    <location>
        <begin position="64"/>
        <end position="73"/>
    </location>
</feature>
<keyword evidence="4" id="KW-1185">Reference proteome</keyword>
<evidence type="ECO:0000256" key="1">
    <source>
        <dbReference type="SAM" id="MobiDB-lite"/>
    </source>
</evidence>
<feature type="region of interest" description="Disordered" evidence="1">
    <location>
        <begin position="32"/>
        <end position="86"/>
    </location>
</feature>
<reference evidence="3" key="2">
    <citation type="submission" date="2013-04" db="UniProtKB">
        <authorList>
            <consortium name="EnsemblPlants"/>
        </authorList>
    </citation>
    <scope>IDENTIFICATION</scope>
</reference>
<feature type="signal peptide" evidence="2">
    <location>
        <begin position="1"/>
        <end position="26"/>
    </location>
</feature>
<dbReference type="EnsemblPlants" id="OB07G13600.1">
    <property type="protein sequence ID" value="OB07G13600.1"/>
    <property type="gene ID" value="OB07G13600"/>
</dbReference>
<reference evidence="3" key="1">
    <citation type="journal article" date="2013" name="Nat. Commun.">
        <title>Whole-genome sequencing of Oryza brachyantha reveals mechanisms underlying Oryza genome evolution.</title>
        <authorList>
            <person name="Chen J."/>
            <person name="Huang Q."/>
            <person name="Gao D."/>
            <person name="Wang J."/>
            <person name="Lang Y."/>
            <person name="Liu T."/>
            <person name="Li B."/>
            <person name="Bai Z."/>
            <person name="Luis Goicoechea J."/>
            <person name="Liang C."/>
            <person name="Chen C."/>
            <person name="Zhang W."/>
            <person name="Sun S."/>
            <person name="Liao Y."/>
            <person name="Zhang X."/>
            <person name="Yang L."/>
            <person name="Song C."/>
            <person name="Wang M."/>
            <person name="Shi J."/>
            <person name="Liu G."/>
            <person name="Liu J."/>
            <person name="Zhou H."/>
            <person name="Zhou W."/>
            <person name="Yu Q."/>
            <person name="An N."/>
            <person name="Chen Y."/>
            <person name="Cai Q."/>
            <person name="Wang B."/>
            <person name="Liu B."/>
            <person name="Min J."/>
            <person name="Huang Y."/>
            <person name="Wu H."/>
            <person name="Li Z."/>
            <person name="Zhang Y."/>
            <person name="Yin Y."/>
            <person name="Song W."/>
            <person name="Jiang J."/>
            <person name="Jackson S.A."/>
            <person name="Wing R.A."/>
            <person name="Wang J."/>
            <person name="Chen M."/>
        </authorList>
    </citation>
    <scope>NUCLEOTIDE SEQUENCE [LARGE SCALE GENOMIC DNA]</scope>
    <source>
        <strain evidence="3">cv. IRGC 101232</strain>
    </source>
</reference>
<feature type="chain" id="PRO_5003774855" description="Secreted protein" evidence="2">
    <location>
        <begin position="27"/>
        <end position="110"/>
    </location>
</feature>
<feature type="compositionally biased region" description="Acidic residues" evidence="1">
    <location>
        <begin position="53"/>
        <end position="63"/>
    </location>
</feature>
<keyword evidence="2" id="KW-0732">Signal</keyword>
<evidence type="ECO:0000313" key="4">
    <source>
        <dbReference type="Proteomes" id="UP000006038"/>
    </source>
</evidence>
<name>J3MIX8_ORYBR</name>
<sequence>MAAMGGALLCTTSAAVCFTVISSTAAQCREAEEGVAEGASLRPRRDSTVKLDESEDEIEEEEGGAQGEVGGGSARSSRRCSATRSRRWWSPTVWWTPRACCLVTGPKPRR</sequence>
<organism evidence="3">
    <name type="scientific">Oryza brachyantha</name>
    <name type="common">malo sina</name>
    <dbReference type="NCBI Taxonomy" id="4533"/>
    <lineage>
        <taxon>Eukaryota</taxon>
        <taxon>Viridiplantae</taxon>
        <taxon>Streptophyta</taxon>
        <taxon>Embryophyta</taxon>
        <taxon>Tracheophyta</taxon>
        <taxon>Spermatophyta</taxon>
        <taxon>Magnoliopsida</taxon>
        <taxon>Liliopsida</taxon>
        <taxon>Poales</taxon>
        <taxon>Poaceae</taxon>
        <taxon>BOP clade</taxon>
        <taxon>Oryzoideae</taxon>
        <taxon>Oryzeae</taxon>
        <taxon>Oryzinae</taxon>
        <taxon>Oryza</taxon>
    </lineage>
</organism>
<evidence type="ECO:0000313" key="3">
    <source>
        <dbReference type="EnsemblPlants" id="OB07G13600.1"/>
    </source>
</evidence>
<proteinExistence type="predicted"/>
<evidence type="ECO:0008006" key="5">
    <source>
        <dbReference type="Google" id="ProtNLM"/>
    </source>
</evidence>
<evidence type="ECO:0000256" key="2">
    <source>
        <dbReference type="SAM" id="SignalP"/>
    </source>
</evidence>
<dbReference type="Gramene" id="OB07G13600.1">
    <property type="protein sequence ID" value="OB07G13600.1"/>
    <property type="gene ID" value="OB07G13600"/>
</dbReference>
<dbReference type="Proteomes" id="UP000006038">
    <property type="component" value="Chromosome 7"/>
</dbReference>
<accession>J3MIX8</accession>
<protein>
    <recommendedName>
        <fullName evidence="5">Secreted protein</fullName>
    </recommendedName>
</protein>